<keyword evidence="2" id="KW-0479">Metal-binding</keyword>
<dbReference type="GO" id="GO:0009893">
    <property type="term" value="P:positive regulation of metabolic process"/>
    <property type="evidence" value="ECO:0007669"/>
    <property type="project" value="UniProtKB-ARBA"/>
</dbReference>
<sequence length="613" mass="68225">MDSEGFCGRKCWGCGRKGPEIKGLITAKILRLPSCGHRILPASLSASRIVISRDMEVTNECGTDMAPHACLMCKKNKRRCNKSLPRCSSCLKFVYPNTFSLKRDPNKLIFIARAGRICDYSDPSQLSHADEIRELRSRVQQLEARVLASSNPTLCGASSITGVSSAHPNTDPPHSSELSTQAYYLDSDLWSSFNSTTHGKDIPVPEDVSTALGTHADMDSAISHYFETVHVWMPIISKIRLERVIQQTQGAMKADVSLLLLCMKLVCGVTPQLYTAAKRFSRELEMGGLYTLRIVQAGVLLSVYEMGHAIFPAAFGTIGNCARQGVALGIHNKLASQLIGKPRGWVDWEERQRVWWMIVILDRYITVGSDYRPLCTDDPSKDTLLPADDSAWDSGEMMTPERVSLSSQSTNPVSPFARLAQASNLLGRVIRHCNDTTLELNYVLDDFEALCQTISSLLELLSADGFNGSMETSIVASICYSALFKLANHHSCDMFNEAGEYLELDAAPRVHECTRRSLQMTKDTCERVVSLIQDLSGRLTRTALESVSPLMLQCVYSCASNLAWMARETNDMQYTAGKHLCEDMLRAMSVRWRVAGVYLELLRFDDKMQEESH</sequence>
<dbReference type="InterPro" id="IPR001138">
    <property type="entry name" value="Zn2Cys6_DnaBD"/>
</dbReference>
<protein>
    <recommendedName>
        <fullName evidence="7">Xylanolytic transcriptional activator regulatory domain-containing protein</fullName>
    </recommendedName>
</protein>
<dbReference type="CDD" id="cd12148">
    <property type="entry name" value="fungal_TF_MHR"/>
    <property type="match status" value="1"/>
</dbReference>
<dbReference type="SUPFAM" id="SSF57701">
    <property type="entry name" value="Zn2/Cys6 DNA-binding domain"/>
    <property type="match status" value="1"/>
</dbReference>
<dbReference type="InterPro" id="IPR007219">
    <property type="entry name" value="XnlR_reg_dom"/>
</dbReference>
<keyword evidence="3" id="KW-0805">Transcription regulation</keyword>
<organism evidence="8 9">
    <name type="scientific">Petromyces alliaceus</name>
    <name type="common">Aspergillus alliaceus</name>
    <dbReference type="NCBI Taxonomy" id="209559"/>
    <lineage>
        <taxon>Eukaryota</taxon>
        <taxon>Fungi</taxon>
        <taxon>Dikarya</taxon>
        <taxon>Ascomycota</taxon>
        <taxon>Pezizomycotina</taxon>
        <taxon>Eurotiomycetes</taxon>
        <taxon>Eurotiomycetidae</taxon>
        <taxon>Eurotiales</taxon>
        <taxon>Aspergillaceae</taxon>
        <taxon>Aspergillus</taxon>
        <taxon>Aspergillus subgen. Circumdati</taxon>
    </lineage>
</organism>
<dbReference type="Gene3D" id="4.10.240.10">
    <property type="entry name" value="Zn(2)-C6 fungal-type DNA-binding domain"/>
    <property type="match status" value="1"/>
</dbReference>
<name>A0A8H5ZXT0_PETAA</name>
<dbReference type="GO" id="GO:0003677">
    <property type="term" value="F:DNA binding"/>
    <property type="evidence" value="ECO:0007669"/>
    <property type="project" value="UniProtKB-KW"/>
</dbReference>
<dbReference type="GO" id="GO:0008270">
    <property type="term" value="F:zinc ion binding"/>
    <property type="evidence" value="ECO:0007669"/>
    <property type="project" value="InterPro"/>
</dbReference>
<evidence type="ECO:0000259" key="7">
    <source>
        <dbReference type="SMART" id="SM00906"/>
    </source>
</evidence>
<evidence type="ECO:0000256" key="1">
    <source>
        <dbReference type="ARBA" id="ARBA00004123"/>
    </source>
</evidence>
<dbReference type="InterPro" id="IPR036864">
    <property type="entry name" value="Zn2-C6_fun-type_DNA-bd_sf"/>
</dbReference>
<evidence type="ECO:0000313" key="9">
    <source>
        <dbReference type="Proteomes" id="UP000541154"/>
    </source>
</evidence>
<evidence type="ECO:0000256" key="2">
    <source>
        <dbReference type="ARBA" id="ARBA00022723"/>
    </source>
</evidence>
<dbReference type="EMBL" id="SPNV01000268">
    <property type="protein sequence ID" value="KAF5857244.1"/>
    <property type="molecule type" value="Genomic_DNA"/>
</dbReference>
<evidence type="ECO:0000256" key="4">
    <source>
        <dbReference type="ARBA" id="ARBA00023125"/>
    </source>
</evidence>
<dbReference type="GO" id="GO:0000981">
    <property type="term" value="F:DNA-binding transcription factor activity, RNA polymerase II-specific"/>
    <property type="evidence" value="ECO:0007669"/>
    <property type="project" value="InterPro"/>
</dbReference>
<evidence type="ECO:0000256" key="6">
    <source>
        <dbReference type="ARBA" id="ARBA00023242"/>
    </source>
</evidence>
<dbReference type="Pfam" id="PF04082">
    <property type="entry name" value="Fungal_trans"/>
    <property type="match status" value="1"/>
</dbReference>
<evidence type="ECO:0000256" key="3">
    <source>
        <dbReference type="ARBA" id="ARBA00023015"/>
    </source>
</evidence>
<keyword evidence="6" id="KW-0539">Nucleus</keyword>
<keyword evidence="9" id="KW-1185">Reference proteome</keyword>
<dbReference type="SMART" id="SM00906">
    <property type="entry name" value="Fungal_trans"/>
    <property type="match status" value="1"/>
</dbReference>
<comment type="caution">
    <text evidence="8">The sequence shown here is derived from an EMBL/GenBank/DDBJ whole genome shotgun (WGS) entry which is preliminary data.</text>
</comment>
<evidence type="ECO:0000256" key="5">
    <source>
        <dbReference type="ARBA" id="ARBA00023163"/>
    </source>
</evidence>
<dbReference type="InterPro" id="IPR050815">
    <property type="entry name" value="TF_fung"/>
</dbReference>
<reference evidence="8 9" key="1">
    <citation type="submission" date="2019-04" db="EMBL/GenBank/DDBJ databases">
        <title>Aspergillus burnettii sp. nov., novel species from soil in southeast Queensland.</title>
        <authorList>
            <person name="Gilchrist C.L.M."/>
            <person name="Pitt J.I."/>
            <person name="Lange L."/>
            <person name="Lacey H.J."/>
            <person name="Vuong D."/>
            <person name="Midgley D.J."/>
            <person name="Greenfield P."/>
            <person name="Bradbury M."/>
            <person name="Lacey E."/>
            <person name="Busk P.K."/>
            <person name="Pilgaard B."/>
            <person name="Chooi Y.H."/>
            <person name="Piggott A.M."/>
        </authorList>
    </citation>
    <scope>NUCLEOTIDE SEQUENCE [LARGE SCALE GENOMIC DNA]</scope>
    <source>
        <strain evidence="8 9">FRR 5400</strain>
    </source>
</reference>
<keyword evidence="5" id="KW-0804">Transcription</keyword>
<dbReference type="AlphaFoldDB" id="A0A8H5ZXT0"/>
<dbReference type="CDD" id="cd00067">
    <property type="entry name" value="GAL4"/>
    <property type="match status" value="1"/>
</dbReference>
<dbReference type="Pfam" id="PF00172">
    <property type="entry name" value="Zn_clus"/>
    <property type="match status" value="1"/>
</dbReference>
<accession>A0A8H5ZXT0</accession>
<dbReference type="PANTHER" id="PTHR47338:SF20">
    <property type="entry name" value="ZN(II)2CYS6 TRANSCRIPTION FACTOR (EUROFUNG)"/>
    <property type="match status" value="1"/>
</dbReference>
<evidence type="ECO:0000313" key="8">
    <source>
        <dbReference type="EMBL" id="KAF5857244.1"/>
    </source>
</evidence>
<proteinExistence type="predicted"/>
<keyword evidence="4" id="KW-0238">DNA-binding</keyword>
<dbReference type="Proteomes" id="UP000541154">
    <property type="component" value="Unassembled WGS sequence"/>
</dbReference>
<dbReference type="PANTHER" id="PTHR47338">
    <property type="entry name" value="ZN(II)2CYS6 TRANSCRIPTION FACTOR (EUROFUNG)-RELATED"/>
    <property type="match status" value="1"/>
</dbReference>
<feature type="domain" description="Xylanolytic transcriptional activator regulatory" evidence="7">
    <location>
        <begin position="314"/>
        <end position="392"/>
    </location>
</feature>
<dbReference type="GO" id="GO:0005634">
    <property type="term" value="C:nucleus"/>
    <property type="evidence" value="ECO:0007669"/>
    <property type="project" value="UniProtKB-SubCell"/>
</dbReference>
<gene>
    <name evidence="8" type="ORF">ETB97_006042</name>
</gene>
<comment type="subcellular location">
    <subcellularLocation>
        <location evidence="1">Nucleus</location>
    </subcellularLocation>
</comment>
<dbReference type="GO" id="GO:0006351">
    <property type="term" value="P:DNA-templated transcription"/>
    <property type="evidence" value="ECO:0007669"/>
    <property type="project" value="InterPro"/>
</dbReference>